<dbReference type="Gene3D" id="1.20.1740.10">
    <property type="entry name" value="Amino acid/polyamine transporter I"/>
    <property type="match status" value="1"/>
</dbReference>
<evidence type="ECO:0000313" key="6">
    <source>
        <dbReference type="EMBL" id="KUG06578.1"/>
    </source>
</evidence>
<dbReference type="InterPro" id="IPR002293">
    <property type="entry name" value="AA/rel_permease1"/>
</dbReference>
<feature type="transmembrane region" description="Helical" evidence="5">
    <location>
        <begin position="225"/>
        <end position="249"/>
    </location>
</feature>
<feature type="transmembrane region" description="Helical" evidence="5">
    <location>
        <begin position="405"/>
        <end position="424"/>
    </location>
</feature>
<feature type="transmembrane region" description="Helical" evidence="5">
    <location>
        <begin position="345"/>
        <end position="366"/>
    </location>
</feature>
<feature type="transmembrane region" description="Helical" evidence="5">
    <location>
        <begin position="378"/>
        <end position="399"/>
    </location>
</feature>
<gene>
    <name evidence="6" type="ORF">ASU33_04325</name>
</gene>
<organism evidence="6 7">
    <name type="scientific">Solirubrum puertoriconensis</name>
    <dbReference type="NCBI Taxonomy" id="1751427"/>
    <lineage>
        <taxon>Bacteria</taxon>
        <taxon>Pseudomonadati</taxon>
        <taxon>Bacteroidota</taxon>
        <taxon>Cytophagia</taxon>
        <taxon>Cytophagales</taxon>
    </lineage>
</organism>
<evidence type="ECO:0000256" key="1">
    <source>
        <dbReference type="ARBA" id="ARBA00004141"/>
    </source>
</evidence>
<keyword evidence="4 5" id="KW-0472">Membrane</keyword>
<name>A0A9X0L3I8_SOLP1</name>
<dbReference type="Pfam" id="PF13520">
    <property type="entry name" value="AA_permease_2"/>
    <property type="match status" value="1"/>
</dbReference>
<dbReference type="GO" id="GO:0015171">
    <property type="term" value="F:amino acid transmembrane transporter activity"/>
    <property type="evidence" value="ECO:0007669"/>
    <property type="project" value="TreeGrafter"/>
</dbReference>
<evidence type="ECO:0000256" key="4">
    <source>
        <dbReference type="ARBA" id="ARBA00023136"/>
    </source>
</evidence>
<dbReference type="OrthoDB" id="860831at2"/>
<dbReference type="PANTHER" id="PTHR43243:SF11">
    <property type="entry name" value="AMINO ACID PERMEASE_ SLC12A DOMAIN-CONTAINING PROTEIN"/>
    <property type="match status" value="1"/>
</dbReference>
<evidence type="ECO:0000313" key="7">
    <source>
        <dbReference type="Proteomes" id="UP000054223"/>
    </source>
</evidence>
<feature type="transmembrane region" description="Helical" evidence="5">
    <location>
        <begin position="186"/>
        <end position="204"/>
    </location>
</feature>
<dbReference type="RefSeq" id="WP_059072273.1">
    <property type="nucleotide sequence ID" value="NZ_LNAL01000008.1"/>
</dbReference>
<accession>A0A9X0L3I8</accession>
<sequence>MSTHKKLNELEATAICGNDISSSCLYVSGLAITYAGQYAWLALLMVGAVLFLFRKIYGEVVGALPLNGGAYNVLLNTTSKNNAALAAALTILSYMATAVISASEAMHYLHTLWHSLPVLPATVGLLGLFLVLTLLGMSESAKVAVIIFLVHLASLTLLSGAAVWYLATHGTDTLSLNFQAPVKGGIAAALFYGFSAAMLGISGFESSANFVEEQAGGVFNKTLRNMWVVVSFFNPLLAFLLIAVLPLVQVGEHAATILAHLGEVAGGQWLAALISIDAVAVLSGAVLTSFVGVSGLMKRMALDRIWPQSFLRENRRGSNYIILIAFFLLCMSILLITRGELGPLAGVYTISFLAVMAFFAIGNFLLKNKRARLPRPVYASVLTVTLALLGVLMGLYGNIKLHPEYLVVFLQYFVPTMLLVIVMLERVAILKLVLHAVRNYSKKHGSFFGITQQRIRGMLHALNRQEFVFFTKGDNVSNLNKVMIYVVENEFTNRLKIVTLVEGNEQVPQQLLNDVRVLDRAYTEIVVDFVIRQGHFGPQLIDELSQEWGIPKNFMFIGSPGDRFPYQISELGGVRLII</sequence>
<feature type="transmembrane region" description="Helical" evidence="5">
    <location>
        <begin position="143"/>
        <end position="166"/>
    </location>
</feature>
<comment type="subcellular location">
    <subcellularLocation>
        <location evidence="1">Membrane</location>
        <topology evidence="1">Multi-pass membrane protein</topology>
    </subcellularLocation>
</comment>
<keyword evidence="3 5" id="KW-1133">Transmembrane helix</keyword>
<feature type="transmembrane region" description="Helical" evidence="5">
    <location>
        <begin position="269"/>
        <end position="297"/>
    </location>
</feature>
<keyword evidence="7" id="KW-1185">Reference proteome</keyword>
<feature type="transmembrane region" description="Helical" evidence="5">
    <location>
        <begin position="35"/>
        <end position="53"/>
    </location>
</feature>
<dbReference type="GO" id="GO:0016020">
    <property type="term" value="C:membrane"/>
    <property type="evidence" value="ECO:0007669"/>
    <property type="project" value="UniProtKB-SubCell"/>
</dbReference>
<reference evidence="6 7" key="1">
    <citation type="submission" date="2015-11" db="EMBL/GenBank/DDBJ databases">
        <title>Solirubrum puertoriconensis gen. nov. an environmental bacteria isolated in Puerto Rico.</title>
        <authorList>
            <person name="Cuebas-Irizarry M.F."/>
            <person name="Montalvo-Rodriguez R."/>
        </authorList>
    </citation>
    <scope>NUCLEOTIDE SEQUENCE [LARGE SCALE GENOMIC DNA]</scope>
    <source>
        <strain evidence="6 7">MC1A</strain>
    </source>
</reference>
<evidence type="ECO:0000256" key="2">
    <source>
        <dbReference type="ARBA" id="ARBA00022692"/>
    </source>
</evidence>
<dbReference type="AlphaFoldDB" id="A0A9X0L3I8"/>
<protein>
    <submittedName>
        <fullName evidence="6">Amino acid permease</fullName>
    </submittedName>
</protein>
<keyword evidence="2 5" id="KW-0812">Transmembrane</keyword>
<dbReference type="PANTHER" id="PTHR43243">
    <property type="entry name" value="INNER MEMBRANE TRANSPORTER YGJI-RELATED"/>
    <property type="match status" value="1"/>
</dbReference>
<evidence type="ECO:0000256" key="5">
    <source>
        <dbReference type="SAM" id="Phobius"/>
    </source>
</evidence>
<comment type="caution">
    <text evidence="6">The sequence shown here is derived from an EMBL/GenBank/DDBJ whole genome shotgun (WGS) entry which is preliminary data.</text>
</comment>
<feature type="transmembrane region" description="Helical" evidence="5">
    <location>
        <begin position="318"/>
        <end position="339"/>
    </location>
</feature>
<dbReference type="EMBL" id="LNAL01000008">
    <property type="protein sequence ID" value="KUG06578.1"/>
    <property type="molecule type" value="Genomic_DNA"/>
</dbReference>
<evidence type="ECO:0000256" key="3">
    <source>
        <dbReference type="ARBA" id="ARBA00022989"/>
    </source>
</evidence>
<dbReference type="Proteomes" id="UP000054223">
    <property type="component" value="Unassembled WGS sequence"/>
</dbReference>
<feature type="transmembrane region" description="Helical" evidence="5">
    <location>
        <begin position="115"/>
        <end position="136"/>
    </location>
</feature>
<feature type="transmembrane region" description="Helical" evidence="5">
    <location>
        <begin position="83"/>
        <end position="103"/>
    </location>
</feature>
<proteinExistence type="predicted"/>